<feature type="region of interest" description="Disordered" evidence="1">
    <location>
        <begin position="495"/>
        <end position="818"/>
    </location>
</feature>
<feature type="compositionally biased region" description="Low complexity" evidence="1">
    <location>
        <begin position="535"/>
        <end position="554"/>
    </location>
</feature>
<dbReference type="PANTHER" id="PTHR45784">
    <property type="entry name" value="C-TYPE LECTIN DOMAIN FAMILY 20 MEMBER A-RELATED"/>
    <property type="match status" value="1"/>
</dbReference>
<feature type="compositionally biased region" description="Polar residues" evidence="1">
    <location>
        <begin position="778"/>
        <end position="805"/>
    </location>
</feature>
<feature type="compositionally biased region" description="Low complexity" evidence="1">
    <location>
        <begin position="711"/>
        <end position="745"/>
    </location>
</feature>
<feature type="region of interest" description="Disordered" evidence="1">
    <location>
        <begin position="453"/>
        <end position="477"/>
    </location>
</feature>
<dbReference type="CDD" id="cd03602">
    <property type="entry name" value="CLECT_1"/>
    <property type="match status" value="2"/>
</dbReference>
<evidence type="ECO:0000313" key="3">
    <source>
        <dbReference type="Proteomes" id="UP001652640"/>
    </source>
</evidence>
<dbReference type="PANTHER" id="PTHR45784:SF5">
    <property type="entry name" value="C-TYPE LECTIN DOMAIN FAMILY 20 MEMBER A-RELATED"/>
    <property type="match status" value="1"/>
</dbReference>
<feature type="compositionally biased region" description="Low complexity" evidence="1">
    <location>
        <begin position="621"/>
        <end position="642"/>
    </location>
</feature>
<accession>A0ABM4IPT7</accession>
<sequence>MTHTRQKNNCFLFPFLHPGVLQLLSTTGSIFLASALQLTSEGKTFWRVAEELSWSEALGYCRQHHTDLADLHSMTGWSSIKALYSLTSSHEAWVGLFFDVRLGGLRWSSGSSFSASVWGSLPTFREGLCATLYSITFLPSLGAAWCTARRPFICYYGVFRVTAWAWSSSQGRFSGANETEPVSEHGSGSRSFRAKLTDCYLNPRLLHSSLLPYSHPTVGAHTLLEPVLSLTATPKPVEVQLGNLTFKRFDQEKMWLEALGYCRRYHTDLADLQTVTEEMDEDLKSITSNTEAWIGLYFSAASGSPRWSSDRGSSIPSWLQPPKFGAGLCAGLSRYWSFPSRISAVTCFALKPFICFDDPTVGHRDLAALPQLFHTPSSEVTVGMTPRPSTLPRFLLHMGHSRRGSSLGPLTLLGQLGSKEEDSVTINLLPPTRPLDLQLPGQGTHERLCSSLVRSRDRKRGRHPHCPTAQLYQAGSGAPRPAAWLHRVCDGVQRPGAPGKPSLSVGTSFGPADAMKRRASAGPFPQLTCCPEPPELSSSTLGSGTSASAGPAAPQSRRTASPSPLAHVPVPADGGPWTSPVTTQNMSFGPAPLASSQTPAPSPTELVHWRSPSVPQGVTETPLASASSPAPGSAPSAASLTPTPNPAEPIPSGSPSVPQGVTESPQASASSPAPGPAPPEDSGTQGGPGRPREDAAGPSLRSTRGASYHPGVTVTSGAATSSGSRGAETPGTEESTVEPSSSGSSAVLQRTNMPRKGPAQSQAAGPETAGSRPWPDTAVTSERCGTNMTDTAPATQAQHWSSANHPESKEKTPAPKPGQLFGILKADFLIPVLMDPEDMKDQFLSEIQDVLNLTLGHGQFRLKWVGFEVNKK</sequence>
<feature type="domain" description="C-type lectin" evidence="2">
    <location>
        <begin position="241"/>
        <end position="356"/>
    </location>
</feature>
<reference evidence="4" key="2">
    <citation type="submission" date="2025-08" db="UniProtKB">
        <authorList>
            <consortium name="RefSeq"/>
        </authorList>
    </citation>
    <scope>IDENTIFICATION</scope>
    <source>
        <tissue evidence="4">Tongue muscle</tissue>
    </source>
</reference>
<dbReference type="RefSeq" id="XP_070329837.1">
    <property type="nucleotide sequence ID" value="XM_070473736.1"/>
</dbReference>
<protein>
    <submittedName>
        <fullName evidence="4">C-type lectin domain family 20 member A</fullName>
    </submittedName>
</protein>
<dbReference type="SMART" id="SM00034">
    <property type="entry name" value="CLECT"/>
    <property type="match status" value="2"/>
</dbReference>
<dbReference type="Proteomes" id="UP001652640">
    <property type="component" value="Chromosome 11"/>
</dbReference>
<dbReference type="Pfam" id="PF00059">
    <property type="entry name" value="Lectin_C"/>
    <property type="match status" value="2"/>
</dbReference>
<keyword evidence="3" id="KW-1185">Reference proteome</keyword>
<dbReference type="SUPFAM" id="SSF56436">
    <property type="entry name" value="C-type lectin-like"/>
    <property type="match status" value="2"/>
</dbReference>
<feature type="domain" description="C-type lectin" evidence="2">
    <location>
        <begin position="40"/>
        <end position="155"/>
    </location>
</feature>
<name>A0ABM4IPT7_ODOVR</name>
<proteinExistence type="predicted"/>
<dbReference type="PROSITE" id="PS50041">
    <property type="entry name" value="C_TYPE_LECTIN_2"/>
    <property type="match status" value="2"/>
</dbReference>
<organism evidence="3 4">
    <name type="scientific">Odocoileus virginianus</name>
    <name type="common">White-tailed deer</name>
    <dbReference type="NCBI Taxonomy" id="9874"/>
    <lineage>
        <taxon>Eukaryota</taxon>
        <taxon>Metazoa</taxon>
        <taxon>Chordata</taxon>
        <taxon>Craniata</taxon>
        <taxon>Vertebrata</taxon>
        <taxon>Euteleostomi</taxon>
        <taxon>Mammalia</taxon>
        <taxon>Eutheria</taxon>
        <taxon>Laurasiatheria</taxon>
        <taxon>Artiodactyla</taxon>
        <taxon>Ruminantia</taxon>
        <taxon>Pecora</taxon>
        <taxon>Cervidae</taxon>
        <taxon>Odocoileinae</taxon>
        <taxon>Odocoileus</taxon>
    </lineage>
</organism>
<feature type="compositionally biased region" description="Basic residues" evidence="1">
    <location>
        <begin position="456"/>
        <end position="465"/>
    </location>
</feature>
<reference evidence="3" key="1">
    <citation type="journal article" date="2022" name="J. Hered.">
        <title>A De Novo Chromosome-Level Genome Assembly of the White-Tailed Deer, Odocoileus Virginianus.</title>
        <authorList>
            <person name="London E.W."/>
            <person name="Roca A.L."/>
            <person name="Novakofski J.E."/>
            <person name="Mateus-Pinilla N.E."/>
        </authorList>
    </citation>
    <scope>NUCLEOTIDE SEQUENCE [LARGE SCALE GENOMIC DNA]</scope>
</reference>
<gene>
    <name evidence="4" type="primary">CLEC20A</name>
</gene>
<dbReference type="Gene3D" id="3.10.100.10">
    <property type="entry name" value="Mannose-Binding Protein A, subunit A"/>
    <property type="match status" value="2"/>
</dbReference>
<evidence type="ECO:0000313" key="4">
    <source>
        <dbReference type="RefSeq" id="XP_070329837.1"/>
    </source>
</evidence>
<dbReference type="InterPro" id="IPR016186">
    <property type="entry name" value="C-type_lectin-like/link_sf"/>
</dbReference>
<evidence type="ECO:0000259" key="2">
    <source>
        <dbReference type="PROSITE" id="PS50041"/>
    </source>
</evidence>
<dbReference type="GeneID" id="110121593"/>
<dbReference type="InterPro" id="IPR016187">
    <property type="entry name" value="CTDL_fold"/>
</dbReference>
<dbReference type="InterPro" id="IPR001304">
    <property type="entry name" value="C-type_lectin-like"/>
</dbReference>
<evidence type="ECO:0000256" key="1">
    <source>
        <dbReference type="SAM" id="MobiDB-lite"/>
    </source>
</evidence>
<feature type="compositionally biased region" description="Polar residues" evidence="1">
    <location>
        <begin position="653"/>
        <end position="663"/>
    </location>
</feature>